<feature type="region of interest" description="Disordered" evidence="1">
    <location>
        <begin position="17"/>
        <end position="36"/>
    </location>
</feature>
<accession>A0A0C9XZX4</accession>
<dbReference type="EMBL" id="KN833814">
    <property type="protein sequence ID" value="KIK18005.1"/>
    <property type="molecule type" value="Genomic_DNA"/>
</dbReference>
<reference evidence="2 3" key="1">
    <citation type="submission" date="2014-04" db="EMBL/GenBank/DDBJ databases">
        <authorList>
            <consortium name="DOE Joint Genome Institute"/>
            <person name="Kuo A."/>
            <person name="Kohler A."/>
            <person name="Costa M.D."/>
            <person name="Nagy L.G."/>
            <person name="Floudas D."/>
            <person name="Copeland A."/>
            <person name="Barry K.W."/>
            <person name="Cichocki N."/>
            <person name="Veneault-Fourrey C."/>
            <person name="LaButti K."/>
            <person name="Lindquist E.A."/>
            <person name="Lipzen A."/>
            <person name="Lundell T."/>
            <person name="Morin E."/>
            <person name="Murat C."/>
            <person name="Sun H."/>
            <person name="Tunlid A."/>
            <person name="Henrissat B."/>
            <person name="Grigoriev I.V."/>
            <person name="Hibbett D.S."/>
            <person name="Martin F."/>
            <person name="Nordberg H.P."/>
            <person name="Cantor M.N."/>
            <person name="Hua S.X."/>
        </authorList>
    </citation>
    <scope>NUCLEOTIDE SEQUENCE [LARGE SCALE GENOMIC DNA]</scope>
    <source>
        <strain evidence="2 3">441</strain>
    </source>
</reference>
<protein>
    <recommendedName>
        <fullName evidence="4">Sld7 C-terminal domain-containing protein</fullName>
    </recommendedName>
</protein>
<gene>
    <name evidence="2" type="ORF">PISMIDRAFT_684567</name>
</gene>
<evidence type="ECO:0008006" key="4">
    <source>
        <dbReference type="Google" id="ProtNLM"/>
    </source>
</evidence>
<reference evidence="3" key="2">
    <citation type="submission" date="2015-01" db="EMBL/GenBank/DDBJ databases">
        <title>Evolutionary Origins and Diversification of the Mycorrhizal Mutualists.</title>
        <authorList>
            <consortium name="DOE Joint Genome Institute"/>
            <consortium name="Mycorrhizal Genomics Consortium"/>
            <person name="Kohler A."/>
            <person name="Kuo A."/>
            <person name="Nagy L.G."/>
            <person name="Floudas D."/>
            <person name="Copeland A."/>
            <person name="Barry K.W."/>
            <person name="Cichocki N."/>
            <person name="Veneault-Fourrey C."/>
            <person name="LaButti K."/>
            <person name="Lindquist E.A."/>
            <person name="Lipzen A."/>
            <person name="Lundell T."/>
            <person name="Morin E."/>
            <person name="Murat C."/>
            <person name="Riley R."/>
            <person name="Ohm R."/>
            <person name="Sun H."/>
            <person name="Tunlid A."/>
            <person name="Henrissat B."/>
            <person name="Grigoriev I.V."/>
            <person name="Hibbett D.S."/>
            <person name="Martin F."/>
        </authorList>
    </citation>
    <scope>NUCLEOTIDE SEQUENCE [LARGE SCALE GENOMIC DNA]</scope>
    <source>
        <strain evidence="3">441</strain>
    </source>
</reference>
<feature type="compositionally biased region" description="Basic and acidic residues" evidence="1">
    <location>
        <begin position="261"/>
        <end position="274"/>
    </location>
</feature>
<feature type="compositionally biased region" description="Low complexity" evidence="1">
    <location>
        <begin position="20"/>
        <end position="36"/>
    </location>
</feature>
<dbReference type="OrthoDB" id="5599874at2759"/>
<evidence type="ECO:0000313" key="2">
    <source>
        <dbReference type="EMBL" id="KIK18005.1"/>
    </source>
</evidence>
<feature type="region of interest" description="Disordered" evidence="1">
    <location>
        <begin position="222"/>
        <end position="274"/>
    </location>
</feature>
<proteinExistence type="predicted"/>
<name>A0A0C9XZX4_9AGAM</name>
<dbReference type="HOGENOM" id="CLU_037886_0_0_1"/>
<evidence type="ECO:0000313" key="3">
    <source>
        <dbReference type="Proteomes" id="UP000054018"/>
    </source>
</evidence>
<dbReference type="AlphaFoldDB" id="A0A0C9XZX4"/>
<organism evidence="2 3">
    <name type="scientific">Pisolithus microcarpus 441</name>
    <dbReference type="NCBI Taxonomy" id="765257"/>
    <lineage>
        <taxon>Eukaryota</taxon>
        <taxon>Fungi</taxon>
        <taxon>Dikarya</taxon>
        <taxon>Basidiomycota</taxon>
        <taxon>Agaricomycotina</taxon>
        <taxon>Agaricomycetes</taxon>
        <taxon>Agaricomycetidae</taxon>
        <taxon>Boletales</taxon>
        <taxon>Sclerodermatineae</taxon>
        <taxon>Pisolithaceae</taxon>
        <taxon>Pisolithus</taxon>
    </lineage>
</organism>
<sequence length="406" mass="43967">MSRVSIPVTDATPPKSVLFSRSLDPSTSPVSSASTSGFSYRHLYRGALSLPDSHILLDGLTFSAKLPVNVPSSTNDSPSTSHFSDALARDLIHNPLALALESMRGRPSLRFKGTVRLKDIWMDETGEVYMDIHPLATLSKVYFENTLCLSPLLPFPHGGNCTKRTEIGVRIALGDTDCPETTEIVVFGETSDIFHPSQMVSATSSSMISSPPLVVRVARIATAPRAPRPDDPTPRKPPARLFGGLSGDVLGAGKRTKPPPKRCETNGKTRDHGRDDAVCRAKEAMLNLPDATAIKGHSGNVSVFKVPEVPQKTNKTETRANMFRPAPRARTLVGEAGGEAIDKNIEAANKLIIKKSAVRHLTRAGVPRTHPEFKDIFGFLYRGTAFALVRCLLPKSPHVTHVCCRG</sequence>
<dbReference type="Proteomes" id="UP000054018">
    <property type="component" value="Unassembled WGS sequence"/>
</dbReference>
<evidence type="ECO:0000256" key="1">
    <source>
        <dbReference type="SAM" id="MobiDB-lite"/>
    </source>
</evidence>
<keyword evidence="3" id="KW-1185">Reference proteome</keyword>